<keyword evidence="2" id="KW-1003">Cell membrane</keyword>
<dbReference type="SUPFAM" id="SSF103473">
    <property type="entry name" value="MFS general substrate transporter"/>
    <property type="match status" value="1"/>
</dbReference>
<comment type="caution">
    <text evidence="8">The sequence shown here is derived from an EMBL/GenBank/DDBJ whole genome shotgun (WGS) entry which is preliminary data.</text>
</comment>
<feature type="transmembrane region" description="Helical" evidence="6">
    <location>
        <begin position="20"/>
        <end position="37"/>
    </location>
</feature>
<dbReference type="Pfam" id="PF07690">
    <property type="entry name" value="MFS_1"/>
    <property type="match status" value="2"/>
</dbReference>
<feature type="transmembrane region" description="Helical" evidence="6">
    <location>
        <begin position="344"/>
        <end position="366"/>
    </location>
</feature>
<dbReference type="CDD" id="cd17319">
    <property type="entry name" value="MFS_ExuT_GudP_like"/>
    <property type="match status" value="1"/>
</dbReference>
<feature type="transmembrane region" description="Helical" evidence="6">
    <location>
        <begin position="373"/>
        <end position="400"/>
    </location>
</feature>
<dbReference type="PANTHER" id="PTHR11662:SF399">
    <property type="entry name" value="FI19708P1-RELATED"/>
    <property type="match status" value="1"/>
</dbReference>
<dbReference type="PANTHER" id="PTHR11662">
    <property type="entry name" value="SOLUTE CARRIER FAMILY 17"/>
    <property type="match status" value="1"/>
</dbReference>
<keyword evidence="5 6" id="KW-0472">Membrane</keyword>
<dbReference type="PROSITE" id="PS50850">
    <property type="entry name" value="MFS"/>
    <property type="match status" value="1"/>
</dbReference>
<dbReference type="RefSeq" id="WP_107153937.1">
    <property type="nucleotide sequence ID" value="NZ_PYUC01000020.1"/>
</dbReference>
<evidence type="ECO:0000256" key="2">
    <source>
        <dbReference type="ARBA" id="ARBA00022475"/>
    </source>
</evidence>
<protein>
    <submittedName>
        <fullName evidence="8">MFS transporter</fullName>
    </submittedName>
</protein>
<feature type="transmembrane region" description="Helical" evidence="6">
    <location>
        <begin position="406"/>
        <end position="426"/>
    </location>
</feature>
<dbReference type="GO" id="GO:0005886">
    <property type="term" value="C:plasma membrane"/>
    <property type="evidence" value="ECO:0007669"/>
    <property type="project" value="UniProtKB-SubCell"/>
</dbReference>
<dbReference type="InterPro" id="IPR020846">
    <property type="entry name" value="MFS_dom"/>
</dbReference>
<accession>A0A2T3XLD0</accession>
<keyword evidence="4 6" id="KW-1133">Transmembrane helix</keyword>
<dbReference type="EMBL" id="PYUC01000020">
    <property type="protein sequence ID" value="PTB17334.1"/>
    <property type="molecule type" value="Genomic_DNA"/>
</dbReference>
<feature type="transmembrane region" description="Helical" evidence="6">
    <location>
        <begin position="275"/>
        <end position="297"/>
    </location>
</feature>
<dbReference type="Gene3D" id="1.20.1250.20">
    <property type="entry name" value="MFS general substrate transporter like domains"/>
    <property type="match status" value="2"/>
</dbReference>
<dbReference type="PIRSF" id="PIRSF002808">
    <property type="entry name" value="Hexose_phosphate_transp"/>
    <property type="match status" value="1"/>
</dbReference>
<reference evidence="8 9" key="1">
    <citation type="submission" date="2018-03" db="EMBL/GenBank/DDBJ databases">
        <title>Whole genome analyses suggest that Burkholderia sensu lato contains two further novel genera in the rhizoxinica-symbiotica group Mycetohabitans gen. nov., and Trinickia gen. nov.: implications for the evolution of diazotrophy and nodulation in the Burkholderiaceae.</title>
        <authorList>
            <person name="Estrada De Los Santos P."/>
            <person name="Palmer M."/>
            <person name="Chavez-Ramirez B."/>
            <person name="Steenkamp E.T."/>
            <person name="Hirsch A.M."/>
            <person name="Manyaka P."/>
            <person name="Maluk M."/>
            <person name="Lafos M."/>
            <person name="Crook M."/>
            <person name="Gross E."/>
            <person name="Simon M.F."/>
            <person name="Bueno Dos Reis Junior F."/>
            <person name="Poole P.S."/>
            <person name="Venter S.N."/>
            <person name="James E.K."/>
        </authorList>
    </citation>
    <scope>NUCLEOTIDE SEQUENCE [LARGE SCALE GENOMIC DNA]</scope>
    <source>
        <strain evidence="8 9">JPY-366</strain>
    </source>
</reference>
<dbReference type="Proteomes" id="UP000240638">
    <property type="component" value="Unassembled WGS sequence"/>
</dbReference>
<sequence length="451" mass="47942">MDDRTTVTQAAVSGASIPNLRWTVLIWLLLGGIINYLDRASLSIAAPEMIHELGLTRTDIGLLGTVFAWTYAVMQLPAGWIVDRFGAKRAYALGMIWWSVATYLTGVVGALSGLIVMRVLLAVGEAPCWPTAAKITSIWFPGKERSFATGIWDSSSKWGPALAPALLIALMVAFGWRALFHVTGIAGIAFALVFMVLYRNPRDSKRLSRAEFDHIEAGGGGHERALGRGSHLAWGALFKQRSVWGMIFGYFCAIWLWNLFLVFLPLYLLDRFHVTFAQLGVYAAVPWVGGALGEIAGGYLTKKLVDRQIASPMGAKRAVLVVCALLAGACAITLPFIATLNGTLVATTLGLACIAATIGSAWAMAADIAPPKLVASVCSIQNFGGYFGGAFSPVVAGYLVDHTGSYALALTSGGIIAAFAALFYGLMVRRPVPAIEPGASEETARAPEVAG</sequence>
<evidence type="ECO:0000259" key="7">
    <source>
        <dbReference type="PROSITE" id="PS50850"/>
    </source>
</evidence>
<feature type="transmembrane region" description="Helical" evidence="6">
    <location>
        <begin position="58"/>
        <end position="76"/>
    </location>
</feature>
<feature type="transmembrane region" description="Helical" evidence="6">
    <location>
        <begin position="247"/>
        <end position="269"/>
    </location>
</feature>
<keyword evidence="3 6" id="KW-0812">Transmembrane</keyword>
<comment type="subcellular location">
    <subcellularLocation>
        <location evidence="1">Cell membrane</location>
        <topology evidence="1">Multi-pass membrane protein</topology>
    </subcellularLocation>
</comment>
<evidence type="ECO:0000313" key="8">
    <source>
        <dbReference type="EMBL" id="PTB17334.1"/>
    </source>
</evidence>
<dbReference type="InterPro" id="IPR036259">
    <property type="entry name" value="MFS_trans_sf"/>
</dbReference>
<evidence type="ECO:0000313" key="9">
    <source>
        <dbReference type="Proteomes" id="UP000240638"/>
    </source>
</evidence>
<organism evidence="8 9">
    <name type="scientific">Trinickia symbiotica</name>
    <dbReference type="NCBI Taxonomy" id="863227"/>
    <lineage>
        <taxon>Bacteria</taxon>
        <taxon>Pseudomonadati</taxon>
        <taxon>Pseudomonadota</taxon>
        <taxon>Betaproteobacteria</taxon>
        <taxon>Burkholderiales</taxon>
        <taxon>Burkholderiaceae</taxon>
        <taxon>Trinickia</taxon>
    </lineage>
</organism>
<feature type="transmembrane region" description="Helical" evidence="6">
    <location>
        <begin position="96"/>
        <end position="117"/>
    </location>
</feature>
<name>A0A2T3XLD0_9BURK</name>
<evidence type="ECO:0000256" key="3">
    <source>
        <dbReference type="ARBA" id="ARBA00022692"/>
    </source>
</evidence>
<proteinExistence type="predicted"/>
<evidence type="ECO:0000256" key="1">
    <source>
        <dbReference type="ARBA" id="ARBA00004651"/>
    </source>
</evidence>
<dbReference type="InterPro" id="IPR000849">
    <property type="entry name" value="Sugar_P_transporter"/>
</dbReference>
<evidence type="ECO:0000256" key="6">
    <source>
        <dbReference type="SAM" id="Phobius"/>
    </source>
</evidence>
<dbReference type="InterPro" id="IPR011701">
    <property type="entry name" value="MFS"/>
</dbReference>
<evidence type="ECO:0000256" key="4">
    <source>
        <dbReference type="ARBA" id="ARBA00022989"/>
    </source>
</evidence>
<dbReference type="GO" id="GO:0022857">
    <property type="term" value="F:transmembrane transporter activity"/>
    <property type="evidence" value="ECO:0007669"/>
    <property type="project" value="InterPro"/>
</dbReference>
<evidence type="ECO:0000256" key="5">
    <source>
        <dbReference type="ARBA" id="ARBA00023136"/>
    </source>
</evidence>
<dbReference type="InterPro" id="IPR050382">
    <property type="entry name" value="MFS_Na/Anion_cotransporter"/>
</dbReference>
<feature type="domain" description="Major facilitator superfamily (MFS) profile" evidence="7">
    <location>
        <begin position="24"/>
        <end position="432"/>
    </location>
</feature>
<gene>
    <name evidence="8" type="ORF">C9I57_28680</name>
</gene>
<feature type="transmembrane region" description="Helical" evidence="6">
    <location>
        <begin position="318"/>
        <end position="338"/>
    </location>
</feature>
<dbReference type="AlphaFoldDB" id="A0A2T3XLD0"/>
<feature type="transmembrane region" description="Helical" evidence="6">
    <location>
        <begin position="182"/>
        <end position="199"/>
    </location>
</feature>